<proteinExistence type="predicted"/>
<dbReference type="EMBL" id="CP121689">
    <property type="protein sequence ID" value="WZL76941.1"/>
    <property type="molecule type" value="Genomic_DNA"/>
</dbReference>
<sequence length="112" mass="13040">MSVIFEFDHWVREVERELQNIDGLVAKLEYLARALKERYGIAVRFVEILGKRWSHLAGWGGEYPSPHLEQVQLSEKLGMVIETNHPISAQEMERVTLWIKEKVLPVVTQEVN</sequence>
<protein>
    <submittedName>
        <fullName evidence="1">Uncharacterized protein</fullName>
    </submittedName>
</protein>
<evidence type="ECO:0000313" key="2">
    <source>
        <dbReference type="Proteomes" id="UP001461341"/>
    </source>
</evidence>
<dbReference type="Proteomes" id="UP001461341">
    <property type="component" value="Chromosome"/>
</dbReference>
<name>A0ABZ2YFK8_9BACT</name>
<reference evidence="1 2" key="1">
    <citation type="submission" date="2023-03" db="EMBL/GenBank/DDBJ databases">
        <title>Novel Species.</title>
        <authorList>
            <person name="Ma S."/>
        </authorList>
    </citation>
    <scope>NUCLEOTIDE SEQUENCE [LARGE SCALE GENOMIC DNA]</scope>
    <source>
        <strain evidence="1 2">B11</strain>
    </source>
</reference>
<keyword evidence="2" id="KW-1185">Reference proteome</keyword>
<evidence type="ECO:0000313" key="1">
    <source>
        <dbReference type="EMBL" id="WZL76941.1"/>
    </source>
</evidence>
<organism evidence="1 2">
    <name type="scientific">Thermatribacter velox</name>
    <dbReference type="NCBI Taxonomy" id="3039681"/>
    <lineage>
        <taxon>Bacteria</taxon>
        <taxon>Pseudomonadati</taxon>
        <taxon>Atribacterota</taxon>
        <taxon>Atribacteria</taxon>
        <taxon>Atribacterales</taxon>
        <taxon>Thermatribacteraceae</taxon>
        <taxon>Thermatribacter</taxon>
    </lineage>
</organism>
<gene>
    <name evidence="1" type="ORF">QBE54_04215</name>
</gene>
<dbReference type="RefSeq" id="WP_369019106.1">
    <property type="nucleotide sequence ID" value="NZ_CP121689.1"/>
</dbReference>
<accession>A0ABZ2YFK8</accession>